<dbReference type="STRING" id="559298.A0A179ULY2"/>
<feature type="compositionally biased region" description="Low complexity" evidence="4">
    <location>
        <begin position="1"/>
        <end position="12"/>
    </location>
</feature>
<feature type="domain" description="J" evidence="5">
    <location>
        <begin position="619"/>
        <end position="684"/>
    </location>
</feature>
<dbReference type="RefSeq" id="XP_002625179.1">
    <property type="nucleotide sequence ID" value="XM_002625133.2"/>
</dbReference>
<dbReference type="InterPro" id="IPR036869">
    <property type="entry name" value="J_dom_sf"/>
</dbReference>
<protein>
    <submittedName>
        <fullName evidence="6">DnaJ like subfamily C member 7</fullName>
    </submittedName>
</protein>
<evidence type="ECO:0000256" key="3">
    <source>
        <dbReference type="PROSITE-ProRule" id="PRU00339"/>
    </source>
</evidence>
<feature type="repeat" description="TPR" evidence="3">
    <location>
        <begin position="565"/>
        <end position="598"/>
    </location>
</feature>
<dbReference type="InterPro" id="IPR018253">
    <property type="entry name" value="DnaJ_domain_CS"/>
</dbReference>
<feature type="repeat" description="TPR" evidence="3">
    <location>
        <begin position="531"/>
        <end position="564"/>
    </location>
</feature>
<feature type="region of interest" description="Disordered" evidence="4">
    <location>
        <begin position="1"/>
        <end position="257"/>
    </location>
</feature>
<feature type="repeat" description="TPR" evidence="3">
    <location>
        <begin position="493"/>
        <end position="526"/>
    </location>
</feature>
<dbReference type="SMART" id="SM00028">
    <property type="entry name" value="TPR"/>
    <property type="match status" value="6"/>
</dbReference>
<gene>
    <name evidence="6" type="ORF">BDBG_05043</name>
</gene>
<organism evidence="6 7">
    <name type="scientific">Blastomyces gilchristii (strain SLH14081)</name>
    <name type="common">Blastomyces dermatitidis</name>
    <dbReference type="NCBI Taxonomy" id="559298"/>
    <lineage>
        <taxon>Eukaryota</taxon>
        <taxon>Fungi</taxon>
        <taxon>Dikarya</taxon>
        <taxon>Ascomycota</taxon>
        <taxon>Pezizomycotina</taxon>
        <taxon>Eurotiomycetes</taxon>
        <taxon>Eurotiomycetidae</taxon>
        <taxon>Onygenales</taxon>
        <taxon>Ajellomycetaceae</taxon>
        <taxon>Blastomyces</taxon>
    </lineage>
</organism>
<accession>A0A179ULY2</accession>
<feature type="compositionally biased region" description="Low complexity" evidence="4">
    <location>
        <begin position="100"/>
        <end position="123"/>
    </location>
</feature>
<evidence type="ECO:0000256" key="2">
    <source>
        <dbReference type="ARBA" id="ARBA00022803"/>
    </source>
</evidence>
<feature type="compositionally biased region" description="Polar residues" evidence="4">
    <location>
        <begin position="195"/>
        <end position="233"/>
    </location>
</feature>
<dbReference type="InterPro" id="IPR011990">
    <property type="entry name" value="TPR-like_helical_dom_sf"/>
</dbReference>
<sequence>MVLTKLFSSSSKKSPDKKKHHKHSASNTSDLSDLQLHDSQHPPALVRAASSERHLDSSLGRAASKHRHPDPDHHRSPPPPPQQQQQPYSIGITGNNNNYSKSKSSSSPRVGSSRKSPSKASPKPQRDPERKSRRVASTPSGSPTKHKSKGSSSRFAYDRDSHPLNLPPDELRRLSAMAAARDDSRSSMDIEQPDVTHSPTAVTNATVSPSAFSTPTQQDSPASSTGMQSNGVHSDTAERSPTPPPHNVPSSTPQPTQPVVDAEACKLAGNKFFKAGDFQKAIQEYTKAVEAQPTSSTYLSNRAAAYISAHRYHEALEDAKLADELEPGNQKIMHRLARIYTSLGRPTEALSIYSRIQPPVTAKDKGPAEAMLHHITQAEGLLREDRGGSMTLYCLDQAVKGLGVGVTQPRKWRLMRAEAYLKMGNVNTLGDAQNIVMSMLRDNNQDPDALLIRGRLFYAQGENEQAIRHFKLALNLDPDSTQAVRYLRMVQKLLRMKDEGNAAFKARKYQEAIDVYTKALEVDPKNKDINSKLLQNRAQAYLNLSNYDKAIEDCTDALKLDPSYVKAQRVRAKAYGASGNWEEAAREFKKIAEANPNEKGIQEEVRNADFELKKSQRKDYYKILGVDKNASEQEIKKAYRKLAIQHHPDKNIDGDKGDTQFKEIGEAYEILSDPQKRASYDNGDDLLDPADMFARGGASFAHMGGMGGMGGMHGMGGMGGMGGGQNIHIDPNILFNMMNGGGFSGRTGGQNPFESSYHQHGW</sequence>
<evidence type="ECO:0000256" key="4">
    <source>
        <dbReference type="SAM" id="MobiDB-lite"/>
    </source>
</evidence>
<dbReference type="VEuPathDB" id="FungiDB:BDBG_05043"/>
<name>A0A179ULY2_BLAGS</name>
<evidence type="ECO:0000313" key="7">
    <source>
        <dbReference type="Proteomes" id="UP000002038"/>
    </source>
</evidence>
<evidence type="ECO:0000313" key="6">
    <source>
        <dbReference type="EMBL" id="OAT08813.1"/>
    </source>
</evidence>
<keyword evidence="1" id="KW-0677">Repeat</keyword>
<dbReference type="PROSITE" id="PS50076">
    <property type="entry name" value="DNAJ_2"/>
    <property type="match status" value="1"/>
</dbReference>
<dbReference type="Gene3D" id="1.10.287.110">
    <property type="entry name" value="DnaJ domain"/>
    <property type="match status" value="1"/>
</dbReference>
<dbReference type="Pfam" id="PF00226">
    <property type="entry name" value="DnaJ"/>
    <property type="match status" value="1"/>
</dbReference>
<dbReference type="PROSITE" id="PS00636">
    <property type="entry name" value="DNAJ_1"/>
    <property type="match status" value="1"/>
</dbReference>
<dbReference type="PANTHER" id="PTHR44200:SF1">
    <property type="entry name" value="DNAJ HOMOLOG SUBFAMILY C MEMBER 7"/>
    <property type="match status" value="1"/>
</dbReference>
<dbReference type="PROSITE" id="PS50005">
    <property type="entry name" value="TPR"/>
    <property type="match status" value="5"/>
</dbReference>
<dbReference type="SUPFAM" id="SSF48452">
    <property type="entry name" value="TPR-like"/>
    <property type="match status" value="1"/>
</dbReference>
<dbReference type="Pfam" id="PF07719">
    <property type="entry name" value="TPR_2"/>
    <property type="match status" value="1"/>
</dbReference>
<dbReference type="Pfam" id="PF14559">
    <property type="entry name" value="TPR_19"/>
    <property type="match status" value="1"/>
</dbReference>
<evidence type="ECO:0000256" key="1">
    <source>
        <dbReference type="ARBA" id="ARBA00022737"/>
    </source>
</evidence>
<dbReference type="InterPro" id="IPR001623">
    <property type="entry name" value="DnaJ_domain"/>
</dbReference>
<feature type="repeat" description="TPR" evidence="3">
    <location>
        <begin position="447"/>
        <end position="480"/>
    </location>
</feature>
<dbReference type="Pfam" id="PF00515">
    <property type="entry name" value="TPR_1"/>
    <property type="match status" value="1"/>
</dbReference>
<dbReference type="EMBL" id="GG657455">
    <property type="protein sequence ID" value="OAT08813.1"/>
    <property type="molecule type" value="Genomic_DNA"/>
</dbReference>
<keyword evidence="2 3" id="KW-0802">TPR repeat</keyword>
<feature type="compositionally biased region" description="Basic residues" evidence="4">
    <location>
        <begin position="15"/>
        <end position="24"/>
    </location>
</feature>
<dbReference type="Gene3D" id="1.25.40.10">
    <property type="entry name" value="Tetratricopeptide repeat domain"/>
    <property type="match status" value="1"/>
</dbReference>
<dbReference type="InterPro" id="IPR019734">
    <property type="entry name" value="TPR_rpt"/>
</dbReference>
<dbReference type="AlphaFoldDB" id="A0A179ULY2"/>
<evidence type="ECO:0000259" key="5">
    <source>
        <dbReference type="PROSITE" id="PS50076"/>
    </source>
</evidence>
<dbReference type="PANTHER" id="PTHR44200">
    <property type="entry name" value="DNAJ HOMOLOG SUBFAMILY C MEMBER 7"/>
    <property type="match status" value="1"/>
</dbReference>
<proteinExistence type="predicted"/>
<dbReference type="PRINTS" id="PR00625">
    <property type="entry name" value="JDOMAIN"/>
</dbReference>
<dbReference type="CDD" id="cd06257">
    <property type="entry name" value="DnaJ"/>
    <property type="match status" value="1"/>
</dbReference>
<dbReference type="SMART" id="SM00271">
    <property type="entry name" value="DnaJ"/>
    <property type="match status" value="1"/>
</dbReference>
<dbReference type="OrthoDB" id="10250354at2759"/>
<feature type="repeat" description="TPR" evidence="3">
    <location>
        <begin position="262"/>
        <end position="295"/>
    </location>
</feature>
<dbReference type="KEGG" id="bgh:BDBG_05043"/>
<dbReference type="PROSITE" id="PS50293">
    <property type="entry name" value="TPR_REGION"/>
    <property type="match status" value="1"/>
</dbReference>
<dbReference type="SUPFAM" id="SSF46565">
    <property type="entry name" value="Chaperone J-domain"/>
    <property type="match status" value="1"/>
</dbReference>
<dbReference type="InterPro" id="IPR013105">
    <property type="entry name" value="TPR_2"/>
</dbReference>
<dbReference type="GeneID" id="8504619"/>
<dbReference type="Proteomes" id="UP000002038">
    <property type="component" value="Unassembled WGS sequence"/>
</dbReference>
<reference evidence="7" key="1">
    <citation type="journal article" date="2015" name="PLoS Genet.">
        <title>The dynamic genome and transcriptome of the human fungal pathogen Blastomyces and close relative Emmonsia.</title>
        <authorList>
            <person name="Munoz J.F."/>
            <person name="Gauthier G.M."/>
            <person name="Desjardins C.A."/>
            <person name="Gallo J.E."/>
            <person name="Holder J."/>
            <person name="Sullivan T.D."/>
            <person name="Marty A.J."/>
            <person name="Carmen J.C."/>
            <person name="Chen Z."/>
            <person name="Ding L."/>
            <person name="Gujja S."/>
            <person name="Magrini V."/>
            <person name="Misas E."/>
            <person name="Mitreva M."/>
            <person name="Priest M."/>
            <person name="Saif S."/>
            <person name="Whiston E.A."/>
            <person name="Young S."/>
            <person name="Zeng Q."/>
            <person name="Goldman W.E."/>
            <person name="Mardis E.R."/>
            <person name="Taylor J.W."/>
            <person name="McEwen J.G."/>
            <person name="Clay O.K."/>
            <person name="Klein B.S."/>
            <person name="Cuomo C.A."/>
        </authorList>
    </citation>
    <scope>NUCLEOTIDE SEQUENCE [LARGE SCALE GENOMIC DNA]</scope>
    <source>
        <strain evidence="7">SLH14081</strain>
    </source>
</reference>
<dbReference type="Pfam" id="PF13432">
    <property type="entry name" value="TPR_16"/>
    <property type="match status" value="1"/>
</dbReference>
<dbReference type="InterPro" id="IPR052758">
    <property type="entry name" value="SRC_co-chaperone"/>
</dbReference>
<keyword evidence="7" id="KW-1185">Reference proteome</keyword>